<dbReference type="RefSeq" id="YP_009208402.1">
    <property type="nucleotide sequence ID" value="NC_028905.1"/>
</dbReference>
<proteinExistence type="predicted"/>
<protein>
    <submittedName>
        <fullName evidence="1">Uncharacterized protein</fullName>
    </submittedName>
</protein>
<gene>
    <name evidence="1" type="ORF">PHICD111_20047</name>
</gene>
<evidence type="ECO:0000313" key="2">
    <source>
        <dbReference type="Proteomes" id="UP000030729"/>
    </source>
</evidence>
<evidence type="ECO:0000313" key="1">
    <source>
        <dbReference type="EMBL" id="CEK40323.1"/>
    </source>
</evidence>
<dbReference type="Proteomes" id="UP000030729">
    <property type="component" value="Genome"/>
</dbReference>
<keyword evidence="2" id="KW-1185">Reference proteome</keyword>
<dbReference type="GeneID" id="26646974"/>
<name>A0A0A8WHU9_9CAUD</name>
<dbReference type="KEGG" id="vg:26646974"/>
<organism evidence="1 2">
    <name type="scientific">Clostridium phage phiCD111</name>
    <dbReference type="NCBI Taxonomy" id="1582150"/>
    <lineage>
        <taxon>Viruses</taxon>
        <taxon>Duplodnaviria</taxon>
        <taxon>Heunggongvirae</taxon>
        <taxon>Uroviricota</taxon>
        <taxon>Caudoviricetes</taxon>
        <taxon>Leicestervirus</taxon>
        <taxon>Leicestervirus CD111</taxon>
    </lineage>
</organism>
<sequence>MNEKWKQYIENVLESRGYCINRMPYVYSYDFLVNSNIKINVEISNLYKNEENEYHYFELEKEYHSCDIYILIALDEVGSALKILVIPASNLMGQKQIIINNKSKYDKFDSRFELIKVYDNFYNDLDCVM</sequence>
<accession>A0A0A8WHU9</accession>
<dbReference type="EMBL" id="LN681535">
    <property type="protein sequence ID" value="CEK40323.1"/>
    <property type="molecule type" value="Genomic_DNA"/>
</dbReference>
<dbReference type="OrthoDB" id="33250at10239"/>
<reference evidence="1 2" key="1">
    <citation type="submission" date="2014-12" db="EMBL/GenBank/DDBJ databases">
        <title>Whole Genome Sequence and Molecular Characterization of Siphoviridae / Myoviridae Phage Infecting Clostridium difficile.</title>
        <authorList>
            <person name="Monot M."/>
        </authorList>
    </citation>
    <scope>NUCLEOTIDE SEQUENCE [LARGE SCALE GENOMIC DNA]</scope>
</reference>